<dbReference type="InterPro" id="IPR029071">
    <property type="entry name" value="Ubiquitin-like_domsf"/>
</dbReference>
<proteinExistence type="predicted"/>
<keyword evidence="1" id="KW-0812">Transmembrane</keyword>
<evidence type="ECO:0000259" key="2">
    <source>
        <dbReference type="PROSITE" id="PS50053"/>
    </source>
</evidence>
<name>A0A2A3EKN3_APICC</name>
<keyword evidence="1" id="KW-1133">Transmembrane helix</keyword>
<dbReference type="FunFam" id="3.10.20.90:FF:000387">
    <property type="entry name" value="Polyubiquitin"/>
    <property type="match status" value="1"/>
</dbReference>
<keyword evidence="1" id="KW-0472">Membrane</keyword>
<dbReference type="Pfam" id="PF00240">
    <property type="entry name" value="ubiquitin"/>
    <property type="match status" value="1"/>
</dbReference>
<dbReference type="PROSITE" id="PS50053">
    <property type="entry name" value="UBIQUITIN_2"/>
    <property type="match status" value="1"/>
</dbReference>
<dbReference type="SMART" id="SM00213">
    <property type="entry name" value="UBQ"/>
    <property type="match status" value="1"/>
</dbReference>
<keyword evidence="4" id="KW-1185">Reference proteome</keyword>
<evidence type="ECO:0000313" key="4">
    <source>
        <dbReference type="Proteomes" id="UP000242457"/>
    </source>
</evidence>
<dbReference type="Proteomes" id="UP000242457">
    <property type="component" value="Unassembled WGS sequence"/>
</dbReference>
<evidence type="ECO:0000256" key="1">
    <source>
        <dbReference type="SAM" id="Phobius"/>
    </source>
</evidence>
<accession>A0A2A3EKN3</accession>
<dbReference type="CDD" id="cd01803">
    <property type="entry name" value="Ubl_ubiquitin"/>
    <property type="match status" value="1"/>
</dbReference>
<dbReference type="Gene3D" id="3.10.20.90">
    <property type="entry name" value="Phosphatidylinositol 3-kinase Catalytic Subunit, Chain A, domain 1"/>
    <property type="match status" value="1"/>
</dbReference>
<evidence type="ECO:0000313" key="3">
    <source>
        <dbReference type="EMBL" id="PBC31812.1"/>
    </source>
</evidence>
<gene>
    <name evidence="3" type="ORF">APICC_05693</name>
</gene>
<dbReference type="PRINTS" id="PR00348">
    <property type="entry name" value="UBIQUITIN"/>
</dbReference>
<feature type="transmembrane region" description="Helical" evidence="1">
    <location>
        <begin position="99"/>
        <end position="122"/>
    </location>
</feature>
<feature type="domain" description="Ubiquitin-like" evidence="2">
    <location>
        <begin position="1"/>
        <end position="76"/>
    </location>
</feature>
<dbReference type="InterPro" id="IPR019954">
    <property type="entry name" value="Ubiquitin_CS"/>
</dbReference>
<dbReference type="AlphaFoldDB" id="A0A2A3EKN3"/>
<dbReference type="InterPro" id="IPR000626">
    <property type="entry name" value="Ubiquitin-like_dom"/>
</dbReference>
<dbReference type="OrthoDB" id="428577at2759"/>
<dbReference type="InterPro" id="IPR050158">
    <property type="entry name" value="Ubiquitin_ubiquitin-like"/>
</dbReference>
<organism evidence="3 4">
    <name type="scientific">Apis cerana cerana</name>
    <name type="common">Oriental honeybee</name>
    <dbReference type="NCBI Taxonomy" id="94128"/>
    <lineage>
        <taxon>Eukaryota</taxon>
        <taxon>Metazoa</taxon>
        <taxon>Ecdysozoa</taxon>
        <taxon>Arthropoda</taxon>
        <taxon>Hexapoda</taxon>
        <taxon>Insecta</taxon>
        <taxon>Pterygota</taxon>
        <taxon>Neoptera</taxon>
        <taxon>Endopterygota</taxon>
        <taxon>Hymenoptera</taxon>
        <taxon>Apocrita</taxon>
        <taxon>Aculeata</taxon>
        <taxon>Apoidea</taxon>
        <taxon>Anthophila</taxon>
        <taxon>Apidae</taxon>
        <taxon>Apis</taxon>
    </lineage>
</organism>
<dbReference type="PROSITE" id="PS00299">
    <property type="entry name" value="UBIQUITIN_1"/>
    <property type="match status" value="1"/>
</dbReference>
<dbReference type="SUPFAM" id="SSF54236">
    <property type="entry name" value="Ubiquitin-like"/>
    <property type="match status" value="1"/>
</dbReference>
<dbReference type="PANTHER" id="PTHR10666">
    <property type="entry name" value="UBIQUITIN"/>
    <property type="match status" value="1"/>
</dbReference>
<dbReference type="EMBL" id="KZ288227">
    <property type="protein sequence ID" value="PBC31812.1"/>
    <property type="molecule type" value="Genomic_DNA"/>
</dbReference>
<reference evidence="3 4" key="1">
    <citation type="submission" date="2014-07" db="EMBL/GenBank/DDBJ databases">
        <title>Genomic and transcriptomic analysis on Apis cerana provide comprehensive insights into honey bee biology.</title>
        <authorList>
            <person name="Diao Q."/>
            <person name="Sun L."/>
            <person name="Zheng H."/>
            <person name="Zheng H."/>
            <person name="Xu S."/>
            <person name="Wang S."/>
            <person name="Zeng Z."/>
            <person name="Hu F."/>
            <person name="Su S."/>
            <person name="Wu J."/>
        </authorList>
    </citation>
    <scope>NUCLEOTIDE SEQUENCE [LARGE SCALE GENOMIC DNA]</scope>
    <source>
        <tissue evidence="3">Pupae without intestine</tissue>
    </source>
</reference>
<sequence>MQIFVKTLTGKTITLEVEASDTIENVKAKIQDKEGIPPDQQRLIFAGKQLEDGRTLSDYNIQKESTLHLMRSIEANVEPKGRGFPRCENYPWITAICEMLVISVVGGICGILLPVVPTFILYNVDQSCGKRFYTHEVSRIVVHWYIGRGTMFYVTLHSKKTVLDAV</sequence>
<dbReference type="STRING" id="94128.A0A2A3EKN3"/>
<protein>
    <submittedName>
        <fullName evidence="3">Ubiquitin</fullName>
    </submittedName>
</protein>
<dbReference type="InterPro" id="IPR019956">
    <property type="entry name" value="Ubiquitin_dom"/>
</dbReference>